<dbReference type="AlphaFoldDB" id="A0A1I5Z8Y9"/>
<reference evidence="1 2" key="1">
    <citation type="submission" date="2016-10" db="EMBL/GenBank/DDBJ databases">
        <authorList>
            <person name="de Groot N.N."/>
        </authorList>
    </citation>
    <scope>NUCLEOTIDE SEQUENCE [LARGE SCALE GENOMIC DNA]</scope>
    <source>
        <strain evidence="1 2">DSM 44637</strain>
    </source>
</reference>
<organism evidence="1 2">
    <name type="scientific">Amycolatopsis rubida</name>
    <dbReference type="NCBI Taxonomy" id="112413"/>
    <lineage>
        <taxon>Bacteria</taxon>
        <taxon>Bacillati</taxon>
        <taxon>Actinomycetota</taxon>
        <taxon>Actinomycetes</taxon>
        <taxon>Pseudonocardiales</taxon>
        <taxon>Pseudonocardiaceae</taxon>
        <taxon>Amycolatopsis</taxon>
    </lineage>
</organism>
<protein>
    <submittedName>
        <fullName evidence="1">Uncharacterized protein</fullName>
    </submittedName>
</protein>
<gene>
    <name evidence="1" type="ORF">SAMN05421854_11497</name>
</gene>
<dbReference type="EMBL" id="FOWC01000014">
    <property type="protein sequence ID" value="SFQ52932.1"/>
    <property type="molecule type" value="Genomic_DNA"/>
</dbReference>
<proteinExistence type="predicted"/>
<evidence type="ECO:0000313" key="1">
    <source>
        <dbReference type="EMBL" id="SFQ52932.1"/>
    </source>
</evidence>
<dbReference type="STRING" id="112413.SAMN05421854_11497"/>
<name>A0A1I5Z8Y9_9PSEU</name>
<accession>A0A1I5Z8Y9</accession>
<evidence type="ECO:0000313" key="2">
    <source>
        <dbReference type="Proteomes" id="UP000199137"/>
    </source>
</evidence>
<sequence>MPPPKPAGPSCSPGQHAVCTGFPATGRVVH</sequence>
<dbReference type="Proteomes" id="UP000199137">
    <property type="component" value="Unassembled WGS sequence"/>
</dbReference>